<gene>
    <name evidence="1" type="ORF">LCGC14_2260950</name>
</gene>
<proteinExistence type="predicted"/>
<name>A0A0F9DM32_9ZZZZ</name>
<accession>A0A0F9DM32</accession>
<reference evidence="1" key="1">
    <citation type="journal article" date="2015" name="Nature">
        <title>Complex archaea that bridge the gap between prokaryotes and eukaryotes.</title>
        <authorList>
            <person name="Spang A."/>
            <person name="Saw J.H."/>
            <person name="Jorgensen S.L."/>
            <person name="Zaremba-Niedzwiedzka K."/>
            <person name="Martijn J."/>
            <person name="Lind A.E."/>
            <person name="van Eijk R."/>
            <person name="Schleper C."/>
            <person name="Guy L."/>
            <person name="Ettema T.J."/>
        </authorList>
    </citation>
    <scope>NUCLEOTIDE SEQUENCE</scope>
</reference>
<dbReference type="EMBL" id="LAZR01031039">
    <property type="protein sequence ID" value="KKL54881.1"/>
    <property type="molecule type" value="Genomic_DNA"/>
</dbReference>
<comment type="caution">
    <text evidence="1">The sequence shown here is derived from an EMBL/GenBank/DDBJ whole genome shotgun (WGS) entry which is preliminary data.</text>
</comment>
<sequence length="57" mass="6241">SNSAKIVRFISNLLILLLERDGAVWSARRAHNPEVGGSNPSPAILVIKTFKTSRLIL</sequence>
<evidence type="ECO:0000313" key="1">
    <source>
        <dbReference type="EMBL" id="KKL54881.1"/>
    </source>
</evidence>
<protein>
    <submittedName>
        <fullName evidence="1">Uncharacterized protein</fullName>
    </submittedName>
</protein>
<feature type="non-terminal residue" evidence="1">
    <location>
        <position position="1"/>
    </location>
</feature>
<organism evidence="1">
    <name type="scientific">marine sediment metagenome</name>
    <dbReference type="NCBI Taxonomy" id="412755"/>
    <lineage>
        <taxon>unclassified sequences</taxon>
        <taxon>metagenomes</taxon>
        <taxon>ecological metagenomes</taxon>
    </lineage>
</organism>
<dbReference type="AlphaFoldDB" id="A0A0F9DM32"/>